<evidence type="ECO:0000256" key="1">
    <source>
        <dbReference type="SAM" id="Phobius"/>
    </source>
</evidence>
<dbReference type="Pfam" id="PF04304">
    <property type="entry name" value="DUF454"/>
    <property type="match status" value="1"/>
</dbReference>
<proteinExistence type="predicted"/>
<protein>
    <submittedName>
        <fullName evidence="2">YbaN family protein</fullName>
    </submittedName>
</protein>
<organism evidence="2 3">
    <name type="scientific">Rubellimicrobium aerolatum</name>
    <dbReference type="NCBI Taxonomy" id="490979"/>
    <lineage>
        <taxon>Bacteria</taxon>
        <taxon>Pseudomonadati</taxon>
        <taxon>Pseudomonadota</taxon>
        <taxon>Alphaproteobacteria</taxon>
        <taxon>Rhodobacterales</taxon>
        <taxon>Roseobacteraceae</taxon>
        <taxon>Rubellimicrobium</taxon>
    </lineage>
</organism>
<keyword evidence="3" id="KW-1185">Reference proteome</keyword>
<reference evidence="3" key="1">
    <citation type="journal article" date="2019" name="Int. J. Syst. Evol. Microbiol.">
        <title>The Global Catalogue of Microorganisms (GCM) 10K type strain sequencing project: providing services to taxonomists for standard genome sequencing and annotation.</title>
        <authorList>
            <consortium name="The Broad Institute Genomics Platform"/>
            <consortium name="The Broad Institute Genome Sequencing Center for Infectious Disease"/>
            <person name="Wu L."/>
            <person name="Ma J."/>
        </authorList>
    </citation>
    <scope>NUCLEOTIDE SEQUENCE [LARGE SCALE GENOMIC DNA]</scope>
    <source>
        <strain evidence="3">KACC 11588</strain>
    </source>
</reference>
<evidence type="ECO:0000313" key="3">
    <source>
        <dbReference type="Proteomes" id="UP001596056"/>
    </source>
</evidence>
<dbReference type="PANTHER" id="PTHR35813">
    <property type="entry name" value="INNER MEMBRANE PROTEIN YBAN"/>
    <property type="match status" value="1"/>
</dbReference>
<accession>A0ABW0S7X4</accession>
<dbReference type="InterPro" id="IPR007401">
    <property type="entry name" value="DUF454"/>
</dbReference>
<sequence>MTPMRLLWTALGYVALTLGIIGVALPVVPTTPFMILAAFAFGKGSPRMRRWLERNRHFGPAIRDWETRGAIRPRHKAVACLLMSGSLIGAVLLALPPAVLAVQAVALAGAAAFMLTRPSA</sequence>
<dbReference type="RefSeq" id="WP_245218383.1">
    <property type="nucleotide sequence ID" value="NZ_JAGGJP010000001.1"/>
</dbReference>
<dbReference type="PANTHER" id="PTHR35813:SF1">
    <property type="entry name" value="INNER MEMBRANE PROTEIN YBAN"/>
    <property type="match status" value="1"/>
</dbReference>
<comment type="caution">
    <text evidence="2">The sequence shown here is derived from an EMBL/GenBank/DDBJ whole genome shotgun (WGS) entry which is preliminary data.</text>
</comment>
<keyword evidence="1" id="KW-0812">Transmembrane</keyword>
<gene>
    <name evidence="2" type="ORF">ACFPOC_01010</name>
</gene>
<feature type="transmembrane region" description="Helical" evidence="1">
    <location>
        <begin position="12"/>
        <end position="41"/>
    </location>
</feature>
<dbReference type="Proteomes" id="UP001596056">
    <property type="component" value="Unassembled WGS sequence"/>
</dbReference>
<keyword evidence="1" id="KW-1133">Transmembrane helix</keyword>
<name>A0ABW0S7X4_9RHOB</name>
<keyword evidence="1" id="KW-0472">Membrane</keyword>
<dbReference type="EMBL" id="JBHSNA010000001">
    <property type="protein sequence ID" value="MFC5564999.1"/>
    <property type="molecule type" value="Genomic_DNA"/>
</dbReference>
<dbReference type="PIRSF" id="PIRSF016789">
    <property type="entry name" value="DUF454"/>
    <property type="match status" value="1"/>
</dbReference>
<feature type="transmembrane region" description="Helical" evidence="1">
    <location>
        <begin position="77"/>
        <end position="94"/>
    </location>
</feature>
<evidence type="ECO:0000313" key="2">
    <source>
        <dbReference type="EMBL" id="MFC5564999.1"/>
    </source>
</evidence>